<dbReference type="Proteomes" id="UP000305238">
    <property type="component" value="Unassembled WGS sequence"/>
</dbReference>
<accession>A0A5S4GBF1</accession>
<feature type="region of interest" description="Disordered" evidence="1">
    <location>
        <begin position="56"/>
        <end position="86"/>
    </location>
</feature>
<dbReference type="RefSeq" id="WP_138640585.1">
    <property type="nucleotide sequence ID" value="NZ_VCKZ01000348.1"/>
</dbReference>
<sequence length="86" mass="9442">MHSRIQAARASGPTGWLLAFLGARERALRTHTGLASGPVEWLLAFLEVERGELAARQRPAALPARRGRPEEFPFDRRGARPAARSA</sequence>
<dbReference type="OrthoDB" id="3480745at2"/>
<protein>
    <submittedName>
        <fullName evidence="2">Uncharacterized protein</fullName>
    </submittedName>
</protein>
<evidence type="ECO:0000313" key="2">
    <source>
        <dbReference type="EMBL" id="TMR30283.1"/>
    </source>
</evidence>
<evidence type="ECO:0000256" key="1">
    <source>
        <dbReference type="SAM" id="MobiDB-lite"/>
    </source>
</evidence>
<dbReference type="AlphaFoldDB" id="A0A5S4GBF1"/>
<reference evidence="2 3" key="1">
    <citation type="submission" date="2019-05" db="EMBL/GenBank/DDBJ databases">
        <title>Draft genome sequence of Actinomadura geliboluensis A8036.</title>
        <authorList>
            <person name="Saricaoglu S."/>
            <person name="Isik K."/>
        </authorList>
    </citation>
    <scope>NUCLEOTIDE SEQUENCE [LARGE SCALE GENOMIC DNA]</scope>
    <source>
        <strain evidence="2 3">A8036</strain>
    </source>
</reference>
<organism evidence="2 3">
    <name type="scientific">Actinomadura geliboluensis</name>
    <dbReference type="NCBI Taxonomy" id="882440"/>
    <lineage>
        <taxon>Bacteria</taxon>
        <taxon>Bacillati</taxon>
        <taxon>Actinomycetota</taxon>
        <taxon>Actinomycetes</taxon>
        <taxon>Streptosporangiales</taxon>
        <taxon>Thermomonosporaceae</taxon>
        <taxon>Actinomadura</taxon>
    </lineage>
</organism>
<dbReference type="EMBL" id="VCKZ01000348">
    <property type="protein sequence ID" value="TMR30283.1"/>
    <property type="molecule type" value="Genomic_DNA"/>
</dbReference>
<comment type="caution">
    <text evidence="2">The sequence shown here is derived from an EMBL/GenBank/DDBJ whole genome shotgun (WGS) entry which is preliminary data.</text>
</comment>
<proteinExistence type="predicted"/>
<keyword evidence="3" id="KW-1185">Reference proteome</keyword>
<name>A0A5S4GBF1_9ACTN</name>
<evidence type="ECO:0000313" key="3">
    <source>
        <dbReference type="Proteomes" id="UP000305238"/>
    </source>
</evidence>
<gene>
    <name evidence="2" type="ORF">ETD96_33985</name>
</gene>
<feature type="compositionally biased region" description="Basic and acidic residues" evidence="1">
    <location>
        <begin position="67"/>
        <end position="78"/>
    </location>
</feature>